<sequence length="299" mass="33502">MTFEKIIIIDNCGLTQEIIEQISNLSRHKITIYNDYPADDAETLARIGDADCVLVSWQTKITAEIIAQTTSLKYIGMCCSLYDEASANVNIIAAREKGILVKGVKDYGDEGAVEFIFAQLIFLLKGLLKARWKDEPVELKNKSIGIIGLGTLGLMVAQTALHFGMNVSYFSRTRKYEEEKNGINYLSLDELMQSCDIVTTHLPKNTILLTEREFELKKTNSILVNTSLGVPFEKEAFLKWIANPKNFAIFDADGVGDFIKEFSGHDNIILSDQFGGFTFEAKQRLSEKVLANMKGFLEI</sequence>
<comment type="caution">
    <text evidence="7">The sequence shown here is derived from an EMBL/GenBank/DDBJ whole genome shotgun (WGS) entry which is preliminary data.</text>
</comment>
<dbReference type="Gene3D" id="3.40.50.720">
    <property type="entry name" value="NAD(P)-binding Rossmann-like Domain"/>
    <property type="match status" value="2"/>
</dbReference>
<dbReference type="InterPro" id="IPR006140">
    <property type="entry name" value="D-isomer_DH_NAD-bd"/>
</dbReference>
<dbReference type="PANTHER" id="PTHR42789:SF1">
    <property type="entry name" value="D-ISOMER SPECIFIC 2-HYDROXYACID DEHYDROGENASE FAMILY PROTEIN (AFU_ORTHOLOGUE AFUA_6G10090)"/>
    <property type="match status" value="1"/>
</dbReference>
<dbReference type="Pfam" id="PF02826">
    <property type="entry name" value="2-Hacid_dh_C"/>
    <property type="match status" value="1"/>
</dbReference>
<dbReference type="SUPFAM" id="SSF51735">
    <property type="entry name" value="NAD(P)-binding Rossmann-fold domains"/>
    <property type="match status" value="1"/>
</dbReference>
<evidence type="ECO:0000259" key="5">
    <source>
        <dbReference type="Pfam" id="PF00389"/>
    </source>
</evidence>
<dbReference type="SUPFAM" id="SSF52283">
    <property type="entry name" value="Formate/glycerate dehydrogenase catalytic domain-like"/>
    <property type="match status" value="1"/>
</dbReference>
<dbReference type="Proteomes" id="UP000521017">
    <property type="component" value="Unassembled WGS sequence"/>
</dbReference>
<dbReference type="InterPro" id="IPR036291">
    <property type="entry name" value="NAD(P)-bd_dom_sf"/>
</dbReference>
<reference evidence="7 8" key="1">
    <citation type="submission" date="2020-08" db="EMBL/GenBank/DDBJ databases">
        <title>Genomic Encyclopedia of Type Strains, Phase IV (KMG-V): Genome sequencing to study the core and pangenomes of soil and plant-associated prokaryotes.</title>
        <authorList>
            <person name="Whitman W."/>
        </authorList>
    </citation>
    <scope>NUCLEOTIDE SEQUENCE [LARGE SCALE GENOMIC DNA]</scope>
    <source>
        <strain evidence="7 8">M2T3</strain>
    </source>
</reference>
<evidence type="ECO:0000313" key="7">
    <source>
        <dbReference type="EMBL" id="MBB6498216.1"/>
    </source>
</evidence>
<comment type="similarity">
    <text evidence="1 4">Belongs to the D-isomer specific 2-hydroxyacid dehydrogenase family.</text>
</comment>
<name>A0A7X0IZB5_9SPHI</name>
<proteinExistence type="inferred from homology"/>
<keyword evidence="2 4" id="KW-0560">Oxidoreductase</keyword>
<evidence type="ECO:0000313" key="8">
    <source>
        <dbReference type="Proteomes" id="UP000521017"/>
    </source>
</evidence>
<feature type="domain" description="D-isomer specific 2-hydroxyacid dehydrogenase NAD-binding" evidence="6">
    <location>
        <begin position="132"/>
        <end position="243"/>
    </location>
</feature>
<evidence type="ECO:0008006" key="9">
    <source>
        <dbReference type="Google" id="ProtNLM"/>
    </source>
</evidence>
<dbReference type="RefSeq" id="WP_184622122.1">
    <property type="nucleotide sequence ID" value="NZ_JACHCC010000001.1"/>
</dbReference>
<evidence type="ECO:0000256" key="2">
    <source>
        <dbReference type="ARBA" id="ARBA00023002"/>
    </source>
</evidence>
<dbReference type="GO" id="GO:0051287">
    <property type="term" value="F:NAD binding"/>
    <property type="evidence" value="ECO:0007669"/>
    <property type="project" value="InterPro"/>
</dbReference>
<accession>A0A7X0IZB5</accession>
<dbReference type="AlphaFoldDB" id="A0A7X0IZB5"/>
<dbReference type="InterPro" id="IPR050857">
    <property type="entry name" value="D-2-hydroxyacid_DH"/>
</dbReference>
<dbReference type="GO" id="GO:0016616">
    <property type="term" value="F:oxidoreductase activity, acting on the CH-OH group of donors, NAD or NADP as acceptor"/>
    <property type="evidence" value="ECO:0007669"/>
    <property type="project" value="InterPro"/>
</dbReference>
<dbReference type="InterPro" id="IPR006139">
    <property type="entry name" value="D-isomer_2_OHA_DH_cat_dom"/>
</dbReference>
<evidence type="ECO:0000259" key="6">
    <source>
        <dbReference type="Pfam" id="PF02826"/>
    </source>
</evidence>
<feature type="domain" description="D-isomer specific 2-hydroxyacid dehydrogenase catalytic" evidence="5">
    <location>
        <begin position="15"/>
        <end position="297"/>
    </location>
</feature>
<keyword evidence="3" id="KW-0520">NAD</keyword>
<evidence type="ECO:0000256" key="1">
    <source>
        <dbReference type="ARBA" id="ARBA00005854"/>
    </source>
</evidence>
<evidence type="ECO:0000256" key="3">
    <source>
        <dbReference type="ARBA" id="ARBA00023027"/>
    </source>
</evidence>
<organism evidence="7 8">
    <name type="scientific">Pedobacter cryoconitis</name>
    <dbReference type="NCBI Taxonomy" id="188932"/>
    <lineage>
        <taxon>Bacteria</taxon>
        <taxon>Pseudomonadati</taxon>
        <taxon>Bacteroidota</taxon>
        <taxon>Sphingobacteriia</taxon>
        <taxon>Sphingobacteriales</taxon>
        <taxon>Sphingobacteriaceae</taxon>
        <taxon>Pedobacter</taxon>
    </lineage>
</organism>
<dbReference type="Pfam" id="PF00389">
    <property type="entry name" value="2-Hacid_dh"/>
    <property type="match status" value="1"/>
</dbReference>
<dbReference type="PANTHER" id="PTHR42789">
    <property type="entry name" value="D-ISOMER SPECIFIC 2-HYDROXYACID DEHYDROGENASE FAMILY PROTEIN (AFU_ORTHOLOGUE AFUA_6G10090)"/>
    <property type="match status" value="1"/>
</dbReference>
<gene>
    <name evidence="7" type="ORF">HDF25_000340</name>
</gene>
<protein>
    <recommendedName>
        <fullName evidence="9">Dihydrofolate reductase</fullName>
    </recommendedName>
</protein>
<evidence type="ECO:0000256" key="4">
    <source>
        <dbReference type="RuleBase" id="RU003719"/>
    </source>
</evidence>
<dbReference type="EMBL" id="JACHCC010000001">
    <property type="protein sequence ID" value="MBB6498216.1"/>
    <property type="molecule type" value="Genomic_DNA"/>
</dbReference>